<dbReference type="RefSeq" id="WP_135244896.1">
    <property type="nucleotide sequence ID" value="NZ_SIHO01000001.1"/>
</dbReference>
<evidence type="ECO:0000256" key="1">
    <source>
        <dbReference type="SAM" id="MobiDB-lite"/>
    </source>
</evidence>
<keyword evidence="3" id="KW-1185">Reference proteome</keyword>
<reference evidence="2 3" key="1">
    <citation type="submission" date="2019-02" db="EMBL/GenBank/DDBJ databases">
        <title>Polymorphobacter sp. isolated from the lake at the Tibet of China.</title>
        <authorList>
            <person name="Li A."/>
        </authorList>
    </citation>
    <scope>NUCLEOTIDE SEQUENCE [LARGE SCALE GENOMIC DNA]</scope>
    <source>
        <strain evidence="2 3">DJ1R-1</strain>
    </source>
</reference>
<gene>
    <name evidence="2" type="ORF">EUV02_03940</name>
</gene>
<dbReference type="EMBL" id="SIHO01000001">
    <property type="protein sequence ID" value="TFU06172.1"/>
    <property type="molecule type" value="Genomic_DNA"/>
</dbReference>
<evidence type="ECO:0000313" key="2">
    <source>
        <dbReference type="EMBL" id="TFU06172.1"/>
    </source>
</evidence>
<accession>A0A4Y9ERT7</accession>
<name>A0A4Y9ERT7_9SPHN</name>
<feature type="compositionally biased region" description="Low complexity" evidence="1">
    <location>
        <begin position="7"/>
        <end position="19"/>
    </location>
</feature>
<organism evidence="2 3">
    <name type="scientific">Glacieibacterium arshaanense</name>
    <dbReference type="NCBI Taxonomy" id="2511025"/>
    <lineage>
        <taxon>Bacteria</taxon>
        <taxon>Pseudomonadati</taxon>
        <taxon>Pseudomonadota</taxon>
        <taxon>Alphaproteobacteria</taxon>
        <taxon>Sphingomonadales</taxon>
        <taxon>Sphingosinicellaceae</taxon>
        <taxon>Glacieibacterium</taxon>
    </lineage>
</organism>
<evidence type="ECO:0000313" key="3">
    <source>
        <dbReference type="Proteomes" id="UP000297737"/>
    </source>
</evidence>
<dbReference type="Proteomes" id="UP000297737">
    <property type="component" value="Unassembled WGS sequence"/>
</dbReference>
<feature type="region of interest" description="Disordered" evidence="1">
    <location>
        <begin position="1"/>
        <end position="22"/>
    </location>
</feature>
<dbReference type="OrthoDB" id="7549952at2"/>
<comment type="caution">
    <text evidence="2">The sequence shown here is derived from an EMBL/GenBank/DDBJ whole genome shotgun (WGS) entry which is preliminary data.</text>
</comment>
<protein>
    <submittedName>
        <fullName evidence="2">Uncharacterized protein</fullName>
    </submittedName>
</protein>
<dbReference type="AlphaFoldDB" id="A0A4Y9ERT7"/>
<proteinExistence type="predicted"/>
<sequence length="327" mass="33163">MGKMFQSTSKTSSTGTSDSQVSDFQKPFLQTAFNGAQDLFKQKSGSAAYGGERYAGMDGQAQQTLDALRKYSTGAGMGAASRIGQAGSTLLDGAAEGAHGSADAYARMAGTDATAGNIAAARAYANNPEIDGMVTAATRDVTRNLNEGTLPGIDRQATASGNINSSRAGVAAGIAQRGAADSIADVSANIRGQAYDRGLSLAEQARGTNLSAMGNSAGIFGNQVSQGAGTIGAGLDATYGNYDEATKAAALGQADRQGYDTAAKSQWDENDVRQQKLLDAYYGTIGANQWGQKVNTTGTEKATKNPGLVGGLLGAASTAAGIYGGFK</sequence>